<dbReference type="AlphaFoldDB" id="A0A6P2C7Q1"/>
<sequence>MRSLVPQRHARQSLDRHVRLTCAPGPRGTSRTGSKMEAGMRKLSRLVAGAVTMATAAALVAGTVGTASAAPNDPPKGVAPKAFDIVAVGSNTTQYVLDALAQKYDAGIGTRHSAAHPYVYSWDAVPLGTSASVVTHIKPKAGCATIVRPNGSGAGVKALDTTQVIKSGGVSYPCVDFARSSGGRKPTDPKFGPGGIAFVAFARDAMTWATRSAAKGGSDAPKSLNLKQLQGIFSCKITNWKQVGGKNGAIKVYLPQPGSGTLSSWEKFMNITTLGSCVSQAPEENEGGYKGFNSPNAIFAYSIGAYVAQKYHSAGCHSTPTGTQNKFGCNVTGVLQLNPITGISPLTTAKVPTINPKFPSNFWRTVYNVVPYTVGTSDHISKKLEGMLGKNGFLCKSGTAKAIIKNYGFVPYAFCGITS</sequence>
<keyword evidence="1" id="KW-0732">Signal</keyword>
<organism evidence="3 4">
    <name type="scientific">Trebonia kvetii</name>
    <dbReference type="NCBI Taxonomy" id="2480626"/>
    <lineage>
        <taxon>Bacteria</taxon>
        <taxon>Bacillati</taxon>
        <taxon>Actinomycetota</taxon>
        <taxon>Actinomycetes</taxon>
        <taxon>Streptosporangiales</taxon>
        <taxon>Treboniaceae</taxon>
        <taxon>Trebonia</taxon>
    </lineage>
</organism>
<gene>
    <name evidence="3" type="ORF">EAS64_08135</name>
</gene>
<dbReference type="InterPro" id="IPR024370">
    <property type="entry name" value="PBP_domain"/>
</dbReference>
<dbReference type="SUPFAM" id="SSF53850">
    <property type="entry name" value="Periplasmic binding protein-like II"/>
    <property type="match status" value="1"/>
</dbReference>
<proteinExistence type="predicted"/>
<evidence type="ECO:0000313" key="3">
    <source>
        <dbReference type="EMBL" id="TVZ07250.1"/>
    </source>
</evidence>
<evidence type="ECO:0000313" key="4">
    <source>
        <dbReference type="Proteomes" id="UP000460272"/>
    </source>
</evidence>
<keyword evidence="4" id="KW-1185">Reference proteome</keyword>
<evidence type="ECO:0000256" key="1">
    <source>
        <dbReference type="ARBA" id="ARBA00022729"/>
    </source>
</evidence>
<dbReference type="Proteomes" id="UP000460272">
    <property type="component" value="Unassembled WGS sequence"/>
</dbReference>
<name>A0A6P2C7Q1_9ACTN</name>
<dbReference type="OrthoDB" id="3636760at2"/>
<protein>
    <recommendedName>
        <fullName evidence="2">PBP domain-containing protein</fullName>
    </recommendedName>
</protein>
<dbReference type="PANTHER" id="PTHR30570:SF1">
    <property type="entry name" value="PHOSPHATE-BINDING PROTEIN PSTS"/>
    <property type="match status" value="1"/>
</dbReference>
<accession>A0A6P2C7Q1</accession>
<reference evidence="3 4" key="1">
    <citation type="submission" date="2018-11" db="EMBL/GenBank/DDBJ databases">
        <title>Trebonia kvetii gen.nov., sp.nov., a novel acidophilic actinobacterium, and proposal of the new actinobacterial family Treboniaceae fam. nov.</title>
        <authorList>
            <person name="Rapoport D."/>
            <person name="Sagova-Mareckova M."/>
            <person name="Sedlacek I."/>
            <person name="Provaznik J."/>
            <person name="Kralova S."/>
            <person name="Pavlinic D."/>
            <person name="Benes V."/>
            <person name="Kopecky J."/>
        </authorList>
    </citation>
    <scope>NUCLEOTIDE SEQUENCE [LARGE SCALE GENOMIC DNA]</scope>
    <source>
        <strain evidence="3 4">15Tr583</strain>
    </source>
</reference>
<dbReference type="PANTHER" id="PTHR30570">
    <property type="entry name" value="PERIPLASMIC PHOSPHATE BINDING COMPONENT OF PHOSPHATE ABC TRANSPORTER"/>
    <property type="match status" value="1"/>
</dbReference>
<dbReference type="Gene3D" id="3.40.190.10">
    <property type="entry name" value="Periplasmic binding protein-like II"/>
    <property type="match status" value="2"/>
</dbReference>
<comment type="caution">
    <text evidence="3">The sequence shown here is derived from an EMBL/GenBank/DDBJ whole genome shotgun (WGS) entry which is preliminary data.</text>
</comment>
<feature type="domain" description="PBP" evidence="2">
    <location>
        <begin position="140"/>
        <end position="319"/>
    </location>
</feature>
<dbReference type="Pfam" id="PF12849">
    <property type="entry name" value="PBP_like_2"/>
    <property type="match status" value="1"/>
</dbReference>
<dbReference type="EMBL" id="RPFW01000001">
    <property type="protein sequence ID" value="TVZ07250.1"/>
    <property type="molecule type" value="Genomic_DNA"/>
</dbReference>
<dbReference type="InterPro" id="IPR050811">
    <property type="entry name" value="Phosphate_ABC_transporter"/>
</dbReference>
<evidence type="ECO:0000259" key="2">
    <source>
        <dbReference type="Pfam" id="PF12849"/>
    </source>
</evidence>